<proteinExistence type="predicted"/>
<gene>
    <name evidence="1" type="ORF">M5K25_017933</name>
</gene>
<reference evidence="1 2" key="1">
    <citation type="journal article" date="2024" name="Plant Biotechnol. J.">
        <title>Dendrobium thyrsiflorum genome and its molecular insights into genes involved in important horticultural traits.</title>
        <authorList>
            <person name="Chen B."/>
            <person name="Wang J.Y."/>
            <person name="Zheng P.J."/>
            <person name="Li K.L."/>
            <person name="Liang Y.M."/>
            <person name="Chen X.F."/>
            <person name="Zhang C."/>
            <person name="Zhao X."/>
            <person name="He X."/>
            <person name="Zhang G.Q."/>
            <person name="Liu Z.J."/>
            <person name="Xu Q."/>
        </authorList>
    </citation>
    <scope>NUCLEOTIDE SEQUENCE [LARGE SCALE GENOMIC DNA]</scope>
    <source>
        <strain evidence="1">GZMU011</strain>
    </source>
</reference>
<evidence type="ECO:0000313" key="1">
    <source>
        <dbReference type="EMBL" id="KAL0911994.1"/>
    </source>
</evidence>
<dbReference type="AlphaFoldDB" id="A0ABD0UHC6"/>
<dbReference type="EMBL" id="JANQDX010000014">
    <property type="protein sequence ID" value="KAL0911994.1"/>
    <property type="molecule type" value="Genomic_DNA"/>
</dbReference>
<keyword evidence="2" id="KW-1185">Reference proteome</keyword>
<comment type="caution">
    <text evidence="1">The sequence shown here is derived from an EMBL/GenBank/DDBJ whole genome shotgun (WGS) entry which is preliminary data.</text>
</comment>
<evidence type="ECO:0000313" key="2">
    <source>
        <dbReference type="Proteomes" id="UP001552299"/>
    </source>
</evidence>
<sequence>MVGEWMMDPIKIPWFRRPGSSWSLVYLVRGGSRPNLTEGSLSAAVGCFVQGYLDLMSLGSIRALAITVIWWCHLTANHLVQRAPSHNRLSWVPFDGKTAGFEILENFGFCGILGGVAPGSLPTVLEKSAHGRLSSGREKISSTEMKWARLRALASADSARADESDGSLLELYGWKRLRMEEAEMEEMELWFDGARRWGRLGRAGQGKDREALVVEMSGSVCRWGSQEVWGSEIFFSWKKKQYSHSCLI</sequence>
<dbReference type="Proteomes" id="UP001552299">
    <property type="component" value="Unassembled WGS sequence"/>
</dbReference>
<accession>A0ABD0UHC6</accession>
<name>A0ABD0UHC6_DENTH</name>
<organism evidence="1 2">
    <name type="scientific">Dendrobium thyrsiflorum</name>
    <name type="common">Pinecone-like raceme dendrobium</name>
    <name type="synonym">Orchid</name>
    <dbReference type="NCBI Taxonomy" id="117978"/>
    <lineage>
        <taxon>Eukaryota</taxon>
        <taxon>Viridiplantae</taxon>
        <taxon>Streptophyta</taxon>
        <taxon>Embryophyta</taxon>
        <taxon>Tracheophyta</taxon>
        <taxon>Spermatophyta</taxon>
        <taxon>Magnoliopsida</taxon>
        <taxon>Liliopsida</taxon>
        <taxon>Asparagales</taxon>
        <taxon>Orchidaceae</taxon>
        <taxon>Epidendroideae</taxon>
        <taxon>Malaxideae</taxon>
        <taxon>Dendrobiinae</taxon>
        <taxon>Dendrobium</taxon>
    </lineage>
</organism>
<protein>
    <submittedName>
        <fullName evidence="1">Uncharacterized protein</fullName>
    </submittedName>
</protein>